<dbReference type="InterPro" id="IPR051807">
    <property type="entry name" value="Sec-metab_biosynth-assoc"/>
</dbReference>
<dbReference type="PANTHER" id="PTHR33606:SF3">
    <property type="entry name" value="PROTEIN YCII"/>
    <property type="match status" value="1"/>
</dbReference>
<sequence length="116" mass="12729">MASTSSPTLYKFVVYAPDKKDPETLQHRQSLLKAHLAANADLINSGVFKVGGVLLSDDSVGSPDAKQTMAGSLIILEAENIEAVRDFITKDPFYTSGKWDTEKLAIHPFHWVIGQQ</sequence>
<keyword evidence="3" id="KW-1185">Reference proteome</keyword>
<dbReference type="Proteomes" id="UP000016930">
    <property type="component" value="Unassembled WGS sequence"/>
</dbReference>
<evidence type="ECO:0000313" key="3">
    <source>
        <dbReference type="Proteomes" id="UP000016930"/>
    </source>
</evidence>
<dbReference type="Pfam" id="PF03795">
    <property type="entry name" value="YCII"/>
    <property type="match status" value="1"/>
</dbReference>
<dbReference type="InterPro" id="IPR011008">
    <property type="entry name" value="Dimeric_a/b-barrel"/>
</dbReference>
<accession>M2PBJ8</accession>
<proteinExistence type="predicted"/>
<name>M2PBJ8_CERS8</name>
<dbReference type="OrthoDB" id="5519740at2759"/>
<reference evidence="2 3" key="1">
    <citation type="journal article" date="2012" name="Proc. Natl. Acad. Sci. U.S.A.">
        <title>Comparative genomics of Ceriporiopsis subvermispora and Phanerochaete chrysosporium provide insight into selective ligninolysis.</title>
        <authorList>
            <person name="Fernandez-Fueyo E."/>
            <person name="Ruiz-Duenas F.J."/>
            <person name="Ferreira P."/>
            <person name="Floudas D."/>
            <person name="Hibbett D.S."/>
            <person name="Canessa P."/>
            <person name="Larrondo L.F."/>
            <person name="James T.Y."/>
            <person name="Seelenfreund D."/>
            <person name="Lobos S."/>
            <person name="Polanco R."/>
            <person name="Tello M."/>
            <person name="Honda Y."/>
            <person name="Watanabe T."/>
            <person name="Watanabe T."/>
            <person name="Ryu J.S."/>
            <person name="Kubicek C.P."/>
            <person name="Schmoll M."/>
            <person name="Gaskell J."/>
            <person name="Hammel K.E."/>
            <person name="St John F.J."/>
            <person name="Vanden Wymelenberg A."/>
            <person name="Sabat G."/>
            <person name="Splinter BonDurant S."/>
            <person name="Syed K."/>
            <person name="Yadav J.S."/>
            <person name="Doddapaneni H."/>
            <person name="Subramanian V."/>
            <person name="Lavin J.L."/>
            <person name="Oguiza J.A."/>
            <person name="Perez G."/>
            <person name="Pisabarro A.G."/>
            <person name="Ramirez L."/>
            <person name="Santoyo F."/>
            <person name="Master E."/>
            <person name="Coutinho P.M."/>
            <person name="Henrissat B."/>
            <person name="Lombard V."/>
            <person name="Magnuson J.K."/>
            <person name="Kuees U."/>
            <person name="Hori C."/>
            <person name="Igarashi K."/>
            <person name="Samejima M."/>
            <person name="Held B.W."/>
            <person name="Barry K.W."/>
            <person name="LaButti K.M."/>
            <person name="Lapidus A."/>
            <person name="Lindquist E.A."/>
            <person name="Lucas S.M."/>
            <person name="Riley R."/>
            <person name="Salamov A.A."/>
            <person name="Hoffmeister D."/>
            <person name="Schwenk D."/>
            <person name="Hadar Y."/>
            <person name="Yarden O."/>
            <person name="de Vries R.P."/>
            <person name="Wiebenga A."/>
            <person name="Stenlid J."/>
            <person name="Eastwood D."/>
            <person name="Grigoriev I.V."/>
            <person name="Berka R.M."/>
            <person name="Blanchette R.A."/>
            <person name="Kersten P."/>
            <person name="Martinez A.T."/>
            <person name="Vicuna R."/>
            <person name="Cullen D."/>
        </authorList>
    </citation>
    <scope>NUCLEOTIDE SEQUENCE [LARGE SCALE GENOMIC DNA]</scope>
    <source>
        <strain evidence="2 3">B</strain>
    </source>
</reference>
<dbReference type="HOGENOM" id="CLU_110355_2_1_1"/>
<dbReference type="AlphaFoldDB" id="M2PBJ8"/>
<evidence type="ECO:0000313" key="2">
    <source>
        <dbReference type="EMBL" id="EMD32919.1"/>
    </source>
</evidence>
<feature type="domain" description="YCII-related" evidence="1">
    <location>
        <begin position="12"/>
        <end position="99"/>
    </location>
</feature>
<dbReference type="PANTHER" id="PTHR33606">
    <property type="entry name" value="PROTEIN YCII"/>
    <property type="match status" value="1"/>
</dbReference>
<protein>
    <recommendedName>
        <fullName evidence="1">YCII-related domain-containing protein</fullName>
    </recommendedName>
</protein>
<organism evidence="2 3">
    <name type="scientific">Ceriporiopsis subvermispora (strain B)</name>
    <name type="common">White-rot fungus</name>
    <name type="synonym">Gelatoporia subvermispora</name>
    <dbReference type="NCBI Taxonomy" id="914234"/>
    <lineage>
        <taxon>Eukaryota</taxon>
        <taxon>Fungi</taxon>
        <taxon>Dikarya</taxon>
        <taxon>Basidiomycota</taxon>
        <taxon>Agaricomycotina</taxon>
        <taxon>Agaricomycetes</taxon>
        <taxon>Polyporales</taxon>
        <taxon>Gelatoporiaceae</taxon>
        <taxon>Gelatoporia</taxon>
    </lineage>
</organism>
<dbReference type="InterPro" id="IPR005545">
    <property type="entry name" value="YCII"/>
</dbReference>
<dbReference type="EMBL" id="KB445808">
    <property type="protein sequence ID" value="EMD32919.1"/>
    <property type="molecule type" value="Genomic_DNA"/>
</dbReference>
<dbReference type="SUPFAM" id="SSF54909">
    <property type="entry name" value="Dimeric alpha+beta barrel"/>
    <property type="match status" value="1"/>
</dbReference>
<gene>
    <name evidence="2" type="ORF">CERSUDRAFT_57681</name>
</gene>
<dbReference type="Gene3D" id="3.30.70.1060">
    <property type="entry name" value="Dimeric alpha+beta barrel"/>
    <property type="match status" value="1"/>
</dbReference>
<evidence type="ECO:0000259" key="1">
    <source>
        <dbReference type="Pfam" id="PF03795"/>
    </source>
</evidence>